<dbReference type="EMBL" id="JAZDUA010001286">
    <property type="protein sequence ID" value="KAK7788316.1"/>
    <property type="molecule type" value="Genomic_DNA"/>
</dbReference>
<reference evidence="2 3" key="1">
    <citation type="submission" date="2024-03" db="EMBL/GenBank/DDBJ databases">
        <title>The genome assembly and annotation of the cricket Gryllus longicercus Weissman &amp; Gray.</title>
        <authorList>
            <person name="Szrajer S."/>
            <person name="Gray D."/>
            <person name="Ylla G."/>
        </authorList>
    </citation>
    <scope>NUCLEOTIDE SEQUENCE [LARGE SCALE GENOMIC DNA]</scope>
    <source>
        <strain evidence="2">DAG 2021-001</strain>
        <tissue evidence="2">Whole body minus gut</tissue>
    </source>
</reference>
<gene>
    <name evidence="2" type="ORF">R5R35_000163</name>
</gene>
<evidence type="ECO:0000313" key="3">
    <source>
        <dbReference type="Proteomes" id="UP001378592"/>
    </source>
</evidence>
<dbReference type="Proteomes" id="UP001378592">
    <property type="component" value="Unassembled WGS sequence"/>
</dbReference>
<accession>A0AAN9YXG3</accession>
<proteinExistence type="predicted"/>
<organism evidence="2 3">
    <name type="scientific">Gryllus longicercus</name>
    <dbReference type="NCBI Taxonomy" id="2509291"/>
    <lineage>
        <taxon>Eukaryota</taxon>
        <taxon>Metazoa</taxon>
        <taxon>Ecdysozoa</taxon>
        <taxon>Arthropoda</taxon>
        <taxon>Hexapoda</taxon>
        <taxon>Insecta</taxon>
        <taxon>Pterygota</taxon>
        <taxon>Neoptera</taxon>
        <taxon>Polyneoptera</taxon>
        <taxon>Orthoptera</taxon>
        <taxon>Ensifera</taxon>
        <taxon>Gryllidea</taxon>
        <taxon>Grylloidea</taxon>
        <taxon>Gryllidae</taxon>
        <taxon>Gryllinae</taxon>
        <taxon>Gryllus</taxon>
    </lineage>
</organism>
<sequence length="68" mass="7410">MSPQRTGPGARPSLPPPPPPCRLGAPAQQTMAERRGRFLCRWGVDHHTHHPPLAQDAVTVRGPEDMGQ</sequence>
<feature type="region of interest" description="Disordered" evidence="1">
    <location>
        <begin position="1"/>
        <end position="26"/>
    </location>
</feature>
<keyword evidence="3" id="KW-1185">Reference proteome</keyword>
<evidence type="ECO:0000256" key="1">
    <source>
        <dbReference type="SAM" id="MobiDB-lite"/>
    </source>
</evidence>
<dbReference type="AlphaFoldDB" id="A0AAN9YXG3"/>
<name>A0AAN9YXG3_9ORTH</name>
<protein>
    <submittedName>
        <fullName evidence="2">Uncharacterized protein</fullName>
    </submittedName>
</protein>
<comment type="caution">
    <text evidence="2">The sequence shown here is derived from an EMBL/GenBank/DDBJ whole genome shotgun (WGS) entry which is preliminary data.</text>
</comment>
<evidence type="ECO:0000313" key="2">
    <source>
        <dbReference type="EMBL" id="KAK7788316.1"/>
    </source>
</evidence>